<reference evidence="3 4" key="1">
    <citation type="journal article" date="2013" name="BMC Genomics">
        <title>Genomics-driven discovery of the pneumocandin biosynthetic gene cluster in the fungus Glarea lozoyensis.</title>
        <authorList>
            <person name="Chen L."/>
            <person name="Yue Q."/>
            <person name="Zhang X."/>
            <person name="Xiang M."/>
            <person name="Wang C."/>
            <person name="Li S."/>
            <person name="Che Y."/>
            <person name="Ortiz-Lopez F.J."/>
            <person name="Bills G.F."/>
            <person name="Liu X."/>
            <person name="An Z."/>
        </authorList>
    </citation>
    <scope>NUCLEOTIDE SEQUENCE [LARGE SCALE GENOMIC DNA]</scope>
    <source>
        <strain evidence="4">ATCC 20868 / MF5171</strain>
    </source>
</reference>
<feature type="compositionally biased region" description="Polar residues" evidence="2">
    <location>
        <begin position="133"/>
        <end position="149"/>
    </location>
</feature>
<dbReference type="GeneID" id="19464387"/>
<feature type="compositionally biased region" description="Basic and acidic residues" evidence="2">
    <location>
        <begin position="14"/>
        <end position="28"/>
    </location>
</feature>
<dbReference type="EMBL" id="KE145353">
    <property type="protein sequence ID" value="EPE35995.1"/>
    <property type="molecule type" value="Genomic_DNA"/>
</dbReference>
<proteinExistence type="predicted"/>
<evidence type="ECO:0000256" key="2">
    <source>
        <dbReference type="SAM" id="MobiDB-lite"/>
    </source>
</evidence>
<feature type="coiled-coil region" evidence="1">
    <location>
        <begin position="523"/>
        <end position="564"/>
    </location>
</feature>
<gene>
    <name evidence="3" type="ORF">GLAREA_05333</name>
</gene>
<name>S3DE10_GLAL2</name>
<evidence type="ECO:0000313" key="3">
    <source>
        <dbReference type="EMBL" id="EPE35995.1"/>
    </source>
</evidence>
<protein>
    <submittedName>
        <fullName evidence="3">Uncharacterized protein</fullName>
    </submittedName>
</protein>
<dbReference type="KEGG" id="glz:GLAREA_05333"/>
<keyword evidence="1" id="KW-0175">Coiled coil</keyword>
<evidence type="ECO:0000313" key="4">
    <source>
        <dbReference type="Proteomes" id="UP000016922"/>
    </source>
</evidence>
<dbReference type="OrthoDB" id="3539496at2759"/>
<evidence type="ECO:0000256" key="1">
    <source>
        <dbReference type="SAM" id="Coils"/>
    </source>
</evidence>
<dbReference type="STRING" id="1116229.S3DE10"/>
<organism evidence="3 4">
    <name type="scientific">Glarea lozoyensis (strain ATCC 20868 / MF5171)</name>
    <dbReference type="NCBI Taxonomy" id="1116229"/>
    <lineage>
        <taxon>Eukaryota</taxon>
        <taxon>Fungi</taxon>
        <taxon>Dikarya</taxon>
        <taxon>Ascomycota</taxon>
        <taxon>Pezizomycotina</taxon>
        <taxon>Leotiomycetes</taxon>
        <taxon>Helotiales</taxon>
        <taxon>Helotiaceae</taxon>
        <taxon>Glarea</taxon>
    </lineage>
</organism>
<dbReference type="HOGENOM" id="CLU_380842_0_0_1"/>
<feature type="compositionally biased region" description="Polar residues" evidence="2">
    <location>
        <begin position="106"/>
        <end position="120"/>
    </location>
</feature>
<dbReference type="AlphaFoldDB" id="S3DE10"/>
<sequence>MVQSLRGSPFGERSFGHDSQRFDLRPKDLNLSYSHESPQHQHPTVKLTKPAAPRGPRVNQIGFWDRPAQYIVSLRDIPKLNTNMAQNENIAESNMAEYTREVVRRPSTSSETSDLRSPSNKPWDDDAEATASPAANSENISGSAQSHSDSAAKDDDVFSHSGVGLGKVSSGTNAIQNRFARFSSTYYPRPPKQRAPSWKADASSPEAKIDLGVKQIIKFMQSVQHGTDTFDSDKAFKLFIDANKEIVRAWGGLEENLRRKPAGITLGEKVDCMHAILLNLSKEVAEGGGWVRGALEMSELSLEFCREWEILMNKDLGARKWASSNATRRKPVDNQSLESDESMEYIAPEEILTPQKLAEGDDETKNNINRVEVEDVEHLGIVDDLLPIVEPHASGEIASSRSTSSTTSIRQFKLKPRIKNSISISSERVNKLPSSVEEESSKLPPAINIAHEQYTHILKRLDDIEASIKQNNHQAILEAVEMHALITKDIHGAVYGENAVSPKQAAATRLGLWQLADDSADHHREYVRKLSNVEEAVNATRDETEELRREVEKLHAVREQTEEINTYAQSWLSEAWDNVIDEFWPHGAPTDEAVGNQAGGGCTMMKGGGCTMMKGGGCTVMQSGGCTTMQTGGCTTMQTGGCTTMQTGGCTTMQSGGCTTMQSGGCTVMQNGGCTTMKGGGRTTMKKGGGCTVMSTKLDQAKSQGTETDLLNLAAEETQGQEPALAM</sequence>
<feature type="region of interest" description="Disordered" evidence="2">
    <location>
        <begin position="1"/>
        <end position="54"/>
    </location>
</feature>
<dbReference type="Proteomes" id="UP000016922">
    <property type="component" value="Unassembled WGS sequence"/>
</dbReference>
<keyword evidence="4" id="KW-1185">Reference proteome</keyword>
<dbReference type="RefSeq" id="XP_008076813.1">
    <property type="nucleotide sequence ID" value="XM_008078622.1"/>
</dbReference>
<feature type="region of interest" description="Disordered" evidence="2">
    <location>
        <begin position="91"/>
        <end position="155"/>
    </location>
</feature>
<accession>S3DE10</accession>
<feature type="compositionally biased region" description="Polar residues" evidence="2">
    <location>
        <begin position="31"/>
        <end position="42"/>
    </location>
</feature>